<evidence type="ECO:0000313" key="2">
    <source>
        <dbReference type="Proteomes" id="UP000188604"/>
    </source>
</evidence>
<protein>
    <submittedName>
        <fullName evidence="1">Uncharacterized protein</fullName>
    </submittedName>
</protein>
<sequence>MQHLYNLIVGLIVGLFSLIVAAIAVIEHGARVALMRIGIGGEAQTALLALLLLALIVVALRLFGRLFGVLIAILLVLVLLHALFAPGMSGTLSF</sequence>
<dbReference type="Proteomes" id="UP000188604">
    <property type="component" value="Chromosome"/>
</dbReference>
<dbReference type="RefSeq" id="WP_077806620.1">
    <property type="nucleotide sequence ID" value="NZ_BJXS01000002.1"/>
</dbReference>
<proteinExistence type="predicted"/>
<name>A0A1U9KPK3_9PROT</name>
<accession>A0A1U9KPK3</accession>
<dbReference type="KEGG" id="nch:A0U93_06425"/>
<dbReference type="STRING" id="320497.A0U93_06425"/>
<organism evidence="1 2">
    <name type="scientific">Neoasaia chiangmaiensis</name>
    <dbReference type="NCBI Taxonomy" id="320497"/>
    <lineage>
        <taxon>Bacteria</taxon>
        <taxon>Pseudomonadati</taxon>
        <taxon>Pseudomonadota</taxon>
        <taxon>Alphaproteobacteria</taxon>
        <taxon>Acetobacterales</taxon>
        <taxon>Acetobacteraceae</taxon>
        <taxon>Neoasaia</taxon>
    </lineage>
</organism>
<reference evidence="1 2" key="1">
    <citation type="submission" date="2016-03" db="EMBL/GenBank/DDBJ databases">
        <title>Acetic acid bacteria sequencing.</title>
        <authorList>
            <person name="Brandt J."/>
            <person name="Jakob F."/>
            <person name="Vogel R.F."/>
        </authorList>
    </citation>
    <scope>NUCLEOTIDE SEQUENCE [LARGE SCALE GENOMIC DNA]</scope>
    <source>
        <strain evidence="1 2">NBRC 101099</strain>
    </source>
</reference>
<evidence type="ECO:0000313" key="1">
    <source>
        <dbReference type="EMBL" id="AQS87630.1"/>
    </source>
</evidence>
<gene>
    <name evidence="1" type="ORF">A0U93_06425</name>
</gene>
<dbReference type="AlphaFoldDB" id="A0A1U9KPK3"/>
<dbReference type="OrthoDB" id="10009114at2"/>
<dbReference type="EMBL" id="CP014691">
    <property type="protein sequence ID" value="AQS87630.1"/>
    <property type="molecule type" value="Genomic_DNA"/>
</dbReference>
<keyword evidence="2" id="KW-1185">Reference proteome</keyword>